<keyword evidence="6" id="KW-0472">Membrane</keyword>
<evidence type="ECO:0000256" key="2">
    <source>
        <dbReference type="ARBA" id="ARBA00004442"/>
    </source>
</evidence>
<dbReference type="Gene3D" id="3.30.1300.30">
    <property type="entry name" value="GSPII I/J protein-like"/>
    <property type="match status" value="1"/>
</dbReference>
<evidence type="ECO:0000256" key="3">
    <source>
        <dbReference type="ARBA" id="ARBA00022452"/>
    </source>
</evidence>
<keyword evidence="11" id="KW-1185">Reference proteome</keyword>
<evidence type="ECO:0000256" key="6">
    <source>
        <dbReference type="ARBA" id="ARBA00023136"/>
    </source>
</evidence>
<evidence type="ECO:0000256" key="1">
    <source>
        <dbReference type="ARBA" id="ARBA00004241"/>
    </source>
</evidence>
<evidence type="ECO:0000256" key="7">
    <source>
        <dbReference type="ARBA" id="ARBA00023237"/>
    </source>
</evidence>
<keyword evidence="3" id="KW-1134">Transmembrane beta strand</keyword>
<feature type="domain" description="Trimeric autotransporter adhesin YadA-like C-terminal membrane anchor" evidence="9">
    <location>
        <begin position="262"/>
        <end position="321"/>
    </location>
</feature>
<dbReference type="SUPFAM" id="SSF54523">
    <property type="entry name" value="Pili subunits"/>
    <property type="match status" value="1"/>
</dbReference>
<keyword evidence="4" id="KW-0812">Transmembrane</keyword>
<dbReference type="Proteomes" id="UP001174867">
    <property type="component" value="Unassembled WGS sequence"/>
</dbReference>
<evidence type="ECO:0000256" key="4">
    <source>
        <dbReference type="ARBA" id="ARBA00022692"/>
    </source>
</evidence>
<sequence length="321" mass="33543">MKFVKSAVSVVVFSAIAISSAHAASVGYIGTIDGTNTFIAVKGVDESVKTYDLDQIQNNTNHITSVDADLNSTKDAVIVVNQKVDDVQTQADLHTGQIASNNHQIGILFNTKADQSAADSETANRVSGDKNLQTQIATNKSDQQQVNHALLNQNIHEDNRIKALEDAPKPKDGKDGRDGVTTTVTKVDSATQSKVAGNSQAIAATAKQSANVAQDLQDAKQFFTQQQASSNAQFNSLKDEVDSNKKEARSGAASAIAIASMPQVQASQAMMVSAGVGSFKNEQALSVGASFHAGSNTIIKAGISDSTNNDFAMGAGVGIGF</sequence>
<dbReference type="Pfam" id="PF03895">
    <property type="entry name" value="YadA_anchor"/>
    <property type="match status" value="1"/>
</dbReference>
<dbReference type="InterPro" id="IPR005594">
    <property type="entry name" value="YadA_C"/>
</dbReference>
<dbReference type="EMBL" id="JAUJYW010000003">
    <property type="protein sequence ID" value="MDN8599535.1"/>
    <property type="molecule type" value="Genomic_DNA"/>
</dbReference>
<comment type="subcellular location">
    <subcellularLocation>
        <location evidence="2">Cell outer membrane</location>
    </subcellularLocation>
    <subcellularLocation>
        <location evidence="1">Cell surface</location>
    </subcellularLocation>
</comment>
<evidence type="ECO:0000313" key="11">
    <source>
        <dbReference type="Proteomes" id="UP001174867"/>
    </source>
</evidence>
<protein>
    <submittedName>
        <fullName evidence="10">YadA C-terminal domain-containing protein</fullName>
    </submittedName>
</protein>
<gene>
    <name evidence="10" type="ORF">Q0A17_08960</name>
</gene>
<accession>A0ABT8PT78</accession>
<keyword evidence="5 8" id="KW-0732">Signal</keyword>
<proteinExistence type="predicted"/>
<evidence type="ECO:0000313" key="10">
    <source>
        <dbReference type="EMBL" id="MDN8599535.1"/>
    </source>
</evidence>
<evidence type="ECO:0000256" key="8">
    <source>
        <dbReference type="SAM" id="SignalP"/>
    </source>
</evidence>
<evidence type="ECO:0000259" key="9">
    <source>
        <dbReference type="Pfam" id="PF03895"/>
    </source>
</evidence>
<organism evidence="10 11">
    <name type="scientific">Citrobacter enshiensis</name>
    <dbReference type="NCBI Taxonomy" id="2971264"/>
    <lineage>
        <taxon>Bacteria</taxon>
        <taxon>Pseudomonadati</taxon>
        <taxon>Pseudomonadota</taxon>
        <taxon>Gammaproteobacteria</taxon>
        <taxon>Enterobacterales</taxon>
        <taxon>Enterobacteriaceae</taxon>
        <taxon>Citrobacter</taxon>
    </lineage>
</organism>
<feature type="chain" id="PRO_5047413757" evidence="8">
    <location>
        <begin position="24"/>
        <end position="321"/>
    </location>
</feature>
<dbReference type="RefSeq" id="WP_301698362.1">
    <property type="nucleotide sequence ID" value="NZ_JAUJYW010000003.1"/>
</dbReference>
<name>A0ABT8PT78_9ENTR</name>
<reference evidence="10 11" key="1">
    <citation type="submission" date="2023-07" db="EMBL/GenBank/DDBJ databases">
        <title>Citrobacter selenititolerans sp. nov., isolated from seleniferous soil.</title>
        <authorList>
            <person name="Zhang S."/>
            <person name="Li K."/>
            <person name="Peng J."/>
            <person name="Wang H."/>
            <person name="Sun J."/>
            <person name="Guo Y."/>
        </authorList>
    </citation>
    <scope>NUCLEOTIDE SEQUENCE [LARGE SCALE GENOMIC DNA]</scope>
    <source>
        <strain evidence="10 11">S2-9</strain>
    </source>
</reference>
<comment type="caution">
    <text evidence="10">The sequence shown here is derived from an EMBL/GenBank/DDBJ whole genome shotgun (WGS) entry which is preliminary data.</text>
</comment>
<keyword evidence="7" id="KW-0998">Cell outer membrane</keyword>
<evidence type="ECO:0000256" key="5">
    <source>
        <dbReference type="ARBA" id="ARBA00022729"/>
    </source>
</evidence>
<dbReference type="InterPro" id="IPR045584">
    <property type="entry name" value="Pilin-like"/>
</dbReference>
<feature type="signal peptide" evidence="8">
    <location>
        <begin position="1"/>
        <end position="23"/>
    </location>
</feature>